<dbReference type="GO" id="GO:0005096">
    <property type="term" value="F:GTPase activator activity"/>
    <property type="evidence" value="ECO:0007669"/>
    <property type="project" value="UniProtKB-KW"/>
</dbReference>
<feature type="domain" description="Rab-GAP TBC" evidence="3">
    <location>
        <begin position="10"/>
        <end position="257"/>
    </location>
</feature>
<dbReference type="PANTHER" id="PTHR22957:SF337">
    <property type="entry name" value="TBC1 DOMAIN FAMILY MEMBER 5"/>
    <property type="match status" value="1"/>
</dbReference>
<dbReference type="OrthoDB" id="27140at2759"/>
<dbReference type="GeneID" id="37025277"/>
<feature type="region of interest" description="Disordered" evidence="2">
    <location>
        <begin position="553"/>
        <end position="632"/>
    </location>
</feature>
<evidence type="ECO:0000256" key="1">
    <source>
        <dbReference type="ARBA" id="ARBA00022468"/>
    </source>
</evidence>
<dbReference type="PANTHER" id="PTHR22957">
    <property type="entry name" value="TBC1 DOMAIN FAMILY MEMBER GTPASE-ACTIVATING PROTEIN"/>
    <property type="match status" value="1"/>
</dbReference>
<evidence type="ECO:0000259" key="3">
    <source>
        <dbReference type="PROSITE" id="PS50086"/>
    </source>
</evidence>
<dbReference type="STRING" id="1569628.A0A316UZ00"/>
<dbReference type="Pfam" id="PF00566">
    <property type="entry name" value="RabGAP-TBC"/>
    <property type="match status" value="1"/>
</dbReference>
<feature type="compositionally biased region" description="Low complexity" evidence="2">
    <location>
        <begin position="63"/>
        <end position="76"/>
    </location>
</feature>
<dbReference type="Gene3D" id="1.10.472.80">
    <property type="entry name" value="Ypt/Rab-GAP domain of gyp1p, domain 3"/>
    <property type="match status" value="1"/>
</dbReference>
<dbReference type="PROSITE" id="PS50086">
    <property type="entry name" value="TBC_RABGAP"/>
    <property type="match status" value="1"/>
</dbReference>
<dbReference type="EMBL" id="KZ819664">
    <property type="protein sequence ID" value="PWN29143.1"/>
    <property type="molecule type" value="Genomic_DNA"/>
</dbReference>
<proteinExistence type="predicted"/>
<feature type="region of interest" description="Disordered" evidence="2">
    <location>
        <begin position="462"/>
        <end position="485"/>
    </location>
</feature>
<dbReference type="RefSeq" id="XP_025363755.1">
    <property type="nucleotide sequence ID" value="XM_025503454.1"/>
</dbReference>
<protein>
    <submittedName>
        <fullName evidence="4">RabGAP/TBC</fullName>
    </submittedName>
</protein>
<feature type="compositionally biased region" description="Low complexity" evidence="2">
    <location>
        <begin position="623"/>
        <end position="632"/>
    </location>
</feature>
<evidence type="ECO:0000313" key="4">
    <source>
        <dbReference type="EMBL" id="PWN29143.1"/>
    </source>
</evidence>
<accession>A0A316UZ00</accession>
<feature type="compositionally biased region" description="Low complexity" evidence="2">
    <location>
        <begin position="589"/>
        <end position="600"/>
    </location>
</feature>
<gene>
    <name evidence="4" type="ORF">BDZ90DRAFT_139933</name>
</gene>
<name>A0A316UZ00_9BASI</name>
<dbReference type="AlphaFoldDB" id="A0A316UZ00"/>
<keyword evidence="1" id="KW-0343">GTPase activation</keyword>
<feature type="region of interest" description="Disordered" evidence="2">
    <location>
        <begin position="60"/>
        <end position="85"/>
    </location>
</feature>
<keyword evidence="5" id="KW-1185">Reference proteome</keyword>
<dbReference type="Proteomes" id="UP000245884">
    <property type="component" value="Unassembled WGS sequence"/>
</dbReference>
<reference evidence="4 5" key="1">
    <citation type="journal article" date="2018" name="Mol. Biol. Evol.">
        <title>Broad Genomic Sampling Reveals a Smut Pathogenic Ancestry of the Fungal Clade Ustilaginomycotina.</title>
        <authorList>
            <person name="Kijpornyongpan T."/>
            <person name="Mondo S.J."/>
            <person name="Barry K."/>
            <person name="Sandor L."/>
            <person name="Lee J."/>
            <person name="Lipzen A."/>
            <person name="Pangilinan J."/>
            <person name="LaButti K."/>
            <person name="Hainaut M."/>
            <person name="Henrissat B."/>
            <person name="Grigoriev I.V."/>
            <person name="Spatafora J.W."/>
            <person name="Aime M.C."/>
        </authorList>
    </citation>
    <scope>NUCLEOTIDE SEQUENCE [LARGE SCALE GENOMIC DNA]</scope>
    <source>
        <strain evidence="4 5">MCA 5214</strain>
    </source>
</reference>
<dbReference type="InterPro" id="IPR000195">
    <property type="entry name" value="Rab-GAP-TBC_dom"/>
</dbReference>
<dbReference type="SMART" id="SM00164">
    <property type="entry name" value="TBC"/>
    <property type="match status" value="1"/>
</dbReference>
<sequence length="632" mass="68048">MSHRDGSVAIASFHIRSLEWPRLWTGGQPLNLDVSRNEYRRLKEKHCRRPDGSWIAQLEPSTSASAGGSRRAASGGLKTIDAHPLGDDDDNPWKHHYASLAALDQILLDLSRLQPDNPADVDEVALARILFVWAMEHQEGGGYRQGMHEISYALYVVRQRDSGPLQDAQHVEDDAYSLFSHLMEHVAPLFYSPTSMAQQTEAVRSSLLRVDPALYAHLKAIEVEPQLFLLRWLRLLFLREMALQHCLEMWDAIFAAAATPTAAGEAFDLGGIVQWTCVAALLRMRGTLLACEQSEALVTLMREWEMPPLEQATGNIDGRGTSGQMGSAPHYSGMLVQQANLLKSRPTPATGVECAVQNQDILGIPLRHASAPSEEGVEDDARTTFSARPSSAGMISSPSGGAFSSASLSRAAFAGAQKTAQWAYQSATTRMAAATAANRSSSDRAGFPSGWNLDDVEARRLRRGRTGDTTVSEGRNVPQVEGDNEVDYVERDRRLVLALNGVVARIESKADRGASSSAAGPDPALLALKGVRDILAGRKDASDLSWIEKVGMDGVKGEGERPKSPSPTASQDPASSGPTSPCPPPSASPPSKAQIPSAPKSAHRAFARLPSPTRHPPDRPVLVDDPLGALGG</sequence>
<dbReference type="Gene3D" id="1.10.8.270">
    <property type="entry name" value="putative rabgap domain of human tbc1 domain family member 14 like domains"/>
    <property type="match status" value="1"/>
</dbReference>
<evidence type="ECO:0000256" key="2">
    <source>
        <dbReference type="SAM" id="MobiDB-lite"/>
    </source>
</evidence>
<dbReference type="SUPFAM" id="SSF47923">
    <property type="entry name" value="Ypt/Rab-GAP domain of gyp1p"/>
    <property type="match status" value="2"/>
</dbReference>
<evidence type="ECO:0000313" key="5">
    <source>
        <dbReference type="Proteomes" id="UP000245884"/>
    </source>
</evidence>
<dbReference type="InterPro" id="IPR035969">
    <property type="entry name" value="Rab-GAP_TBC_sf"/>
</dbReference>
<organism evidence="4 5">
    <name type="scientific">Jaminaea rosea</name>
    <dbReference type="NCBI Taxonomy" id="1569628"/>
    <lineage>
        <taxon>Eukaryota</taxon>
        <taxon>Fungi</taxon>
        <taxon>Dikarya</taxon>
        <taxon>Basidiomycota</taxon>
        <taxon>Ustilaginomycotina</taxon>
        <taxon>Exobasidiomycetes</taxon>
        <taxon>Microstromatales</taxon>
        <taxon>Microstromatales incertae sedis</taxon>
        <taxon>Jaminaea</taxon>
    </lineage>
</organism>